<protein>
    <recommendedName>
        <fullName evidence="4">DivIVA domain-containing protein</fullName>
    </recommendedName>
</protein>
<dbReference type="STRING" id="446465.Bfae_10180"/>
<proteinExistence type="predicted"/>
<dbReference type="EMBL" id="CP001643">
    <property type="protein sequence ID" value="ACU84866.1"/>
    <property type="molecule type" value="Genomic_DNA"/>
</dbReference>
<dbReference type="KEGG" id="bfa:Bfae_10180"/>
<feature type="region of interest" description="Disordered" evidence="1">
    <location>
        <begin position="30"/>
        <end position="58"/>
    </location>
</feature>
<dbReference type="Proteomes" id="UP000001919">
    <property type="component" value="Chromosome"/>
</dbReference>
<feature type="compositionally biased region" description="Low complexity" evidence="1">
    <location>
        <begin position="36"/>
        <end position="45"/>
    </location>
</feature>
<reference evidence="2 3" key="1">
    <citation type="journal article" date="2009" name="Stand. Genomic Sci.">
        <title>Complete genome sequence of Brachybacterium faecium type strain (Schefferle 6-10).</title>
        <authorList>
            <person name="Lapidus A."/>
            <person name="Pukall R."/>
            <person name="Labuttii K."/>
            <person name="Copeland A."/>
            <person name="Del Rio T.G."/>
            <person name="Nolan M."/>
            <person name="Chen F."/>
            <person name="Lucas S."/>
            <person name="Tice H."/>
            <person name="Cheng J.F."/>
            <person name="Bruce D."/>
            <person name="Goodwin L."/>
            <person name="Pitluck S."/>
            <person name="Rohde M."/>
            <person name="Goker M."/>
            <person name="Pati A."/>
            <person name="Ivanova N."/>
            <person name="Mavrommatis K."/>
            <person name="Chen A."/>
            <person name="Palaniappan K."/>
            <person name="D'haeseleer P."/>
            <person name="Chain P."/>
            <person name="Bristow J."/>
            <person name="Eisen J.A."/>
            <person name="Markowitz V."/>
            <person name="Hugenholtz P."/>
            <person name="Kyrpides N.C."/>
            <person name="Klenk H.P."/>
        </authorList>
    </citation>
    <scope>NUCLEOTIDE SEQUENCE [LARGE SCALE GENOMIC DNA]</scope>
    <source>
        <strain evidence="3">ATCC 43885 / DSM 4810 / JCM 11609 / LMG 19847 / NBRC 14762 / NCIMB 9860 / 6-10</strain>
    </source>
</reference>
<dbReference type="OrthoDB" id="9815492at2"/>
<sequence>MDVRFTAARFRPGCDMTEVDDFLDSVLAPRHERPHASPSRPAHAATVGPRQHRGRIHW</sequence>
<dbReference type="AlphaFoldDB" id="C7MB93"/>
<keyword evidence="3" id="KW-1185">Reference proteome</keyword>
<organism evidence="2 3">
    <name type="scientific">Brachybacterium faecium (strain ATCC 43885 / DSM 4810 / JCM 11609 / LMG 19847 / NBRC 14762 / NCIMB 9860 / 6-10)</name>
    <dbReference type="NCBI Taxonomy" id="446465"/>
    <lineage>
        <taxon>Bacteria</taxon>
        <taxon>Bacillati</taxon>
        <taxon>Actinomycetota</taxon>
        <taxon>Actinomycetes</taxon>
        <taxon>Micrococcales</taxon>
        <taxon>Dermabacteraceae</taxon>
        <taxon>Brachybacterium</taxon>
    </lineage>
</organism>
<evidence type="ECO:0000313" key="3">
    <source>
        <dbReference type="Proteomes" id="UP000001919"/>
    </source>
</evidence>
<accession>C7MB93</accession>
<evidence type="ECO:0000256" key="1">
    <source>
        <dbReference type="SAM" id="MobiDB-lite"/>
    </source>
</evidence>
<dbReference type="HOGENOM" id="CLU_2970328_0_0_11"/>
<name>C7MB93_BRAFD</name>
<evidence type="ECO:0000313" key="2">
    <source>
        <dbReference type="EMBL" id="ACU84866.1"/>
    </source>
</evidence>
<gene>
    <name evidence="2" type="ordered locus">Bfae_10180</name>
</gene>
<evidence type="ECO:0008006" key="4">
    <source>
        <dbReference type="Google" id="ProtNLM"/>
    </source>
</evidence>